<dbReference type="InterPro" id="IPR055178">
    <property type="entry name" value="RsdA/BaiN/AoA(So)-like_dom"/>
</dbReference>
<organism evidence="6">
    <name type="scientific">bioreactor metagenome</name>
    <dbReference type="NCBI Taxonomy" id="1076179"/>
    <lineage>
        <taxon>unclassified sequences</taxon>
        <taxon>metagenomes</taxon>
        <taxon>ecological metagenomes</taxon>
    </lineage>
</organism>
<keyword evidence="2" id="KW-0285">Flavoprotein</keyword>
<comment type="caution">
    <text evidence="6">The sequence shown here is derived from an EMBL/GenBank/DDBJ whole genome shotgun (WGS) entry which is preliminary data.</text>
</comment>
<evidence type="ECO:0000256" key="2">
    <source>
        <dbReference type="ARBA" id="ARBA00022630"/>
    </source>
</evidence>
<dbReference type="PANTHER" id="PTHR42887">
    <property type="entry name" value="OS12G0638800 PROTEIN"/>
    <property type="match status" value="1"/>
</dbReference>
<keyword evidence="3" id="KW-0274">FAD</keyword>
<proteinExistence type="predicted"/>
<evidence type="ECO:0000256" key="3">
    <source>
        <dbReference type="ARBA" id="ARBA00022827"/>
    </source>
</evidence>
<comment type="cofactor">
    <cofactor evidence="1">
        <name>FAD</name>
        <dbReference type="ChEBI" id="CHEBI:57692"/>
    </cofactor>
</comment>
<feature type="domain" description="RsdA/BaiN/AoA(So)-like Rossmann fold-like" evidence="4">
    <location>
        <begin position="3"/>
        <end position="422"/>
    </location>
</feature>
<dbReference type="InterPro" id="IPR004792">
    <property type="entry name" value="BaiN-like"/>
</dbReference>
<evidence type="ECO:0000259" key="5">
    <source>
        <dbReference type="Pfam" id="PF22780"/>
    </source>
</evidence>
<dbReference type="Gene3D" id="2.40.30.10">
    <property type="entry name" value="Translation factors"/>
    <property type="match status" value="1"/>
</dbReference>
<evidence type="ECO:0000259" key="4">
    <source>
        <dbReference type="Pfam" id="PF03486"/>
    </source>
</evidence>
<evidence type="ECO:0000313" key="6">
    <source>
        <dbReference type="EMBL" id="MPL77283.1"/>
    </source>
</evidence>
<name>A0A644UE71_9ZZZZ</name>
<dbReference type="PANTHER" id="PTHR42887:SF2">
    <property type="entry name" value="OS12G0638800 PROTEIN"/>
    <property type="match status" value="1"/>
</dbReference>
<feature type="domain" description="RsdA/BaiN/AoA(So)-like insert" evidence="5">
    <location>
        <begin position="230"/>
        <end position="369"/>
    </location>
</feature>
<evidence type="ECO:0000256" key="1">
    <source>
        <dbReference type="ARBA" id="ARBA00001974"/>
    </source>
</evidence>
<reference evidence="6" key="1">
    <citation type="submission" date="2019-08" db="EMBL/GenBank/DDBJ databases">
        <authorList>
            <person name="Kucharzyk K."/>
            <person name="Murdoch R.W."/>
            <person name="Higgins S."/>
            <person name="Loffler F."/>
        </authorList>
    </citation>
    <scope>NUCLEOTIDE SEQUENCE</scope>
</reference>
<evidence type="ECO:0008006" key="7">
    <source>
        <dbReference type="Google" id="ProtNLM"/>
    </source>
</evidence>
<dbReference type="EMBL" id="VSSQ01000105">
    <property type="protein sequence ID" value="MPL77283.1"/>
    <property type="molecule type" value="Genomic_DNA"/>
</dbReference>
<dbReference type="Pfam" id="PF22780">
    <property type="entry name" value="HI0933_like_1st"/>
    <property type="match status" value="1"/>
</dbReference>
<dbReference type="Gene3D" id="3.50.50.60">
    <property type="entry name" value="FAD/NAD(P)-binding domain"/>
    <property type="match status" value="1"/>
</dbReference>
<dbReference type="InterPro" id="IPR057661">
    <property type="entry name" value="RsdA/BaiN/AoA(So)_Rossmann"/>
</dbReference>
<dbReference type="Gene3D" id="1.10.8.260">
    <property type="entry name" value="HI0933 insert domain-like"/>
    <property type="match status" value="1"/>
</dbReference>
<dbReference type="SUPFAM" id="SSF160996">
    <property type="entry name" value="HI0933 insert domain-like"/>
    <property type="match status" value="1"/>
</dbReference>
<dbReference type="NCBIfam" id="TIGR00275">
    <property type="entry name" value="aminoacetone oxidase family FAD-binding enzyme"/>
    <property type="match status" value="1"/>
</dbReference>
<dbReference type="SUPFAM" id="SSF51905">
    <property type="entry name" value="FAD/NAD(P)-binding domain"/>
    <property type="match status" value="1"/>
</dbReference>
<dbReference type="InterPro" id="IPR036188">
    <property type="entry name" value="FAD/NAD-bd_sf"/>
</dbReference>
<sequence>MYDTIIIGGGASGLVAAIAAIKNNEKVLLLEKMPQCGLKLRITGKGRCNITNTLPLKEFLTHCGSEPRFLYPSFSKFFNTELMSFFEELGLDVVIERGNRVFPSSGKAQDVFLSLIKFLEDNDCTILKNTRVTNLIIKEDKIIGVETKPFGDKSANNKTSTKNFYASKVILASGGQSYPSTGSDGDGIKLAKSVGHKIEDTFPSLVGLRLLHFNADVIYPRLINFETKNVGAVVKNSQGKIIAKEFGDIIFREDHIDGPIILTISRQIAHLLGKEKLYLELDLKPAIEHITLDNKLQTELNQRGRESIESTLRAFLPLEMIYLIKSKTKINFSKPSSQINKEDRKEILSLLKNLSFEIVDSMGFQRAVVTKGGVSLKEVNPKTLESKLINGLYFCGEVLDLDADTGGYNLQIAFSTGYLAAQKHSQE</sequence>
<dbReference type="InterPro" id="IPR023166">
    <property type="entry name" value="BaiN-like_dom_sf"/>
</dbReference>
<protein>
    <recommendedName>
        <fullName evidence="7">Ferredoxin--NADP(+) reductase</fullName>
    </recommendedName>
</protein>
<gene>
    <name evidence="6" type="ORF">SDC9_23136</name>
</gene>
<dbReference type="AlphaFoldDB" id="A0A644UE71"/>
<accession>A0A644UE71</accession>
<dbReference type="Pfam" id="PF03486">
    <property type="entry name" value="HI0933_like"/>
    <property type="match status" value="1"/>
</dbReference>